<dbReference type="KEGG" id="tpal:117648526"/>
<dbReference type="GO" id="GO:1904115">
    <property type="term" value="C:axon cytoplasm"/>
    <property type="evidence" value="ECO:0007669"/>
    <property type="project" value="GOC"/>
</dbReference>
<dbReference type="GO" id="GO:0005938">
    <property type="term" value="C:cell cortex"/>
    <property type="evidence" value="ECO:0007669"/>
    <property type="project" value="TreeGrafter"/>
</dbReference>
<dbReference type="RefSeq" id="XP_034246928.1">
    <property type="nucleotide sequence ID" value="XM_034391037.1"/>
</dbReference>
<dbReference type="GO" id="GO:0045505">
    <property type="term" value="F:dynein intermediate chain binding"/>
    <property type="evidence" value="ECO:0007669"/>
    <property type="project" value="InterPro"/>
</dbReference>
<dbReference type="GO" id="GO:0051959">
    <property type="term" value="F:dynein light intermediate chain binding"/>
    <property type="evidence" value="ECO:0007669"/>
    <property type="project" value="InterPro"/>
</dbReference>
<evidence type="ECO:0000313" key="2">
    <source>
        <dbReference type="RefSeq" id="XP_034246928.1"/>
    </source>
</evidence>
<dbReference type="GO" id="GO:0007097">
    <property type="term" value="P:nuclear migration"/>
    <property type="evidence" value="ECO:0007669"/>
    <property type="project" value="TreeGrafter"/>
</dbReference>
<dbReference type="Gene3D" id="1.20.920.20">
    <property type="match status" value="1"/>
</dbReference>
<dbReference type="GO" id="GO:0031122">
    <property type="term" value="P:cytoplasmic microtubule organization"/>
    <property type="evidence" value="ECO:0007669"/>
    <property type="project" value="TreeGrafter"/>
</dbReference>
<dbReference type="InParanoid" id="A0A6P8Z372"/>
<accession>A0A6P8Z372</accession>
<dbReference type="GO" id="GO:0008090">
    <property type="term" value="P:retrograde axonal transport"/>
    <property type="evidence" value="ECO:0007669"/>
    <property type="project" value="TreeGrafter"/>
</dbReference>
<evidence type="ECO:0000313" key="1">
    <source>
        <dbReference type="Proteomes" id="UP000515158"/>
    </source>
</evidence>
<sequence length="74" mass="8625">MAITPRHYLDLPDHFVKLYTEKRSDLEEQQLHFNVGLKKIVETVLQVEEMQKSLEVKSQVLAPILMSAFSHCRS</sequence>
<name>A0A6P8Z372_THRPL</name>
<dbReference type="InterPro" id="IPR026983">
    <property type="entry name" value="DHC"/>
</dbReference>
<dbReference type="PANTHER" id="PTHR10676:SF314">
    <property type="entry name" value="CYTOPLASMIC DYNEIN 1 HEAVY CHAIN 1"/>
    <property type="match status" value="1"/>
</dbReference>
<dbReference type="GO" id="GO:0008569">
    <property type="term" value="F:minus-end-directed microtubule motor activity"/>
    <property type="evidence" value="ECO:0007669"/>
    <property type="project" value="TreeGrafter"/>
</dbReference>
<dbReference type="GeneID" id="117648526"/>
<dbReference type="OrthoDB" id="14187at2759"/>
<proteinExistence type="predicted"/>
<gene>
    <name evidence="2" type="primary">LOC117648526</name>
</gene>
<dbReference type="AlphaFoldDB" id="A0A6P8Z372"/>
<dbReference type="GO" id="GO:0005868">
    <property type="term" value="C:cytoplasmic dynein complex"/>
    <property type="evidence" value="ECO:0007669"/>
    <property type="project" value="TreeGrafter"/>
</dbReference>
<organism evidence="2">
    <name type="scientific">Thrips palmi</name>
    <name type="common">Melon thrips</name>
    <dbReference type="NCBI Taxonomy" id="161013"/>
    <lineage>
        <taxon>Eukaryota</taxon>
        <taxon>Metazoa</taxon>
        <taxon>Ecdysozoa</taxon>
        <taxon>Arthropoda</taxon>
        <taxon>Hexapoda</taxon>
        <taxon>Insecta</taxon>
        <taxon>Pterygota</taxon>
        <taxon>Neoptera</taxon>
        <taxon>Paraneoptera</taxon>
        <taxon>Thysanoptera</taxon>
        <taxon>Terebrantia</taxon>
        <taxon>Thripoidea</taxon>
        <taxon>Thripidae</taxon>
        <taxon>Thrips</taxon>
    </lineage>
</organism>
<dbReference type="PANTHER" id="PTHR10676">
    <property type="entry name" value="DYNEIN HEAVY CHAIN FAMILY PROTEIN"/>
    <property type="match status" value="1"/>
</dbReference>
<dbReference type="Proteomes" id="UP000515158">
    <property type="component" value="Unplaced"/>
</dbReference>
<protein>
    <submittedName>
        <fullName evidence="2">Dynein heavy chain, cytoplasmic-like isoform X1</fullName>
    </submittedName>
</protein>
<dbReference type="GO" id="GO:0007052">
    <property type="term" value="P:mitotic spindle organization"/>
    <property type="evidence" value="ECO:0007669"/>
    <property type="project" value="TreeGrafter"/>
</dbReference>
<dbReference type="GO" id="GO:0005881">
    <property type="term" value="C:cytoplasmic microtubule"/>
    <property type="evidence" value="ECO:0007669"/>
    <property type="project" value="TreeGrafter"/>
</dbReference>
<reference evidence="2" key="1">
    <citation type="submission" date="2025-08" db="UniProtKB">
        <authorList>
            <consortium name="RefSeq"/>
        </authorList>
    </citation>
    <scope>IDENTIFICATION</scope>
    <source>
        <tissue evidence="2">Total insect</tissue>
    </source>
</reference>
<keyword evidence="1" id="KW-1185">Reference proteome</keyword>